<evidence type="ECO:0000313" key="2">
    <source>
        <dbReference type="Proteomes" id="UP000681720"/>
    </source>
</evidence>
<sequence>MSLSNSFFQKLNIFDENFLEDWSAFSVEVLQSKTENIFPQSYPFLIPNSSVPQKFIRDQLPSFANRRYGNSLTANNGSDTQFDIITLGKMSLSSNPTHRRCLRCSNFSRILTTKPYPLLFYRLSNRCLCGGRFYIYSESNTSERIQ</sequence>
<protein>
    <submittedName>
        <fullName evidence="1">Uncharacterized protein</fullName>
    </submittedName>
</protein>
<name>A0A8S3HL45_9BILA</name>
<dbReference type="EMBL" id="CAJOBJ010331920">
    <property type="protein sequence ID" value="CAF5183970.1"/>
    <property type="molecule type" value="Genomic_DNA"/>
</dbReference>
<dbReference type="Proteomes" id="UP000681720">
    <property type="component" value="Unassembled WGS sequence"/>
</dbReference>
<proteinExistence type="predicted"/>
<accession>A0A8S3HL45</accession>
<organism evidence="1 2">
    <name type="scientific">Rotaria magnacalcarata</name>
    <dbReference type="NCBI Taxonomy" id="392030"/>
    <lineage>
        <taxon>Eukaryota</taxon>
        <taxon>Metazoa</taxon>
        <taxon>Spiralia</taxon>
        <taxon>Gnathifera</taxon>
        <taxon>Rotifera</taxon>
        <taxon>Eurotatoria</taxon>
        <taxon>Bdelloidea</taxon>
        <taxon>Philodinida</taxon>
        <taxon>Philodinidae</taxon>
        <taxon>Rotaria</taxon>
    </lineage>
</organism>
<dbReference type="AlphaFoldDB" id="A0A8S3HL45"/>
<gene>
    <name evidence="1" type="ORF">GIL414_LOCUS70292</name>
</gene>
<reference evidence="1" key="1">
    <citation type="submission" date="2021-02" db="EMBL/GenBank/DDBJ databases">
        <authorList>
            <person name="Nowell W R."/>
        </authorList>
    </citation>
    <scope>NUCLEOTIDE SEQUENCE</scope>
</reference>
<comment type="caution">
    <text evidence="1">The sequence shown here is derived from an EMBL/GenBank/DDBJ whole genome shotgun (WGS) entry which is preliminary data.</text>
</comment>
<evidence type="ECO:0000313" key="1">
    <source>
        <dbReference type="EMBL" id="CAF5183970.1"/>
    </source>
</evidence>